<dbReference type="Proteomes" id="UP000234460">
    <property type="component" value="Chromosome LMANV2"/>
</dbReference>
<proteinExistence type="predicted"/>
<dbReference type="AlphaFoldDB" id="A0AAQ1SQM2"/>
<dbReference type="EMBL" id="OEJX01000070">
    <property type="protein sequence ID" value="SOR63535.1"/>
    <property type="molecule type" value="Genomic_DNA"/>
</dbReference>
<comment type="caution">
    <text evidence="1">The sequence shown here is derived from an EMBL/GenBank/DDBJ whole genome shotgun (WGS) entry which is preliminary data.</text>
</comment>
<accession>A0AAQ1SQM2</accession>
<name>A0AAQ1SQM2_LEPIR</name>
<organism evidence="1 2">
    <name type="scientific">Leptospira interrogans serovar Manilae</name>
    <dbReference type="NCBI Taxonomy" id="214675"/>
    <lineage>
        <taxon>Bacteria</taxon>
        <taxon>Pseudomonadati</taxon>
        <taxon>Spirochaetota</taxon>
        <taxon>Spirochaetia</taxon>
        <taxon>Leptospirales</taxon>
        <taxon>Leptospiraceae</taxon>
        <taxon>Leptospira</taxon>
    </lineage>
</organism>
<evidence type="ECO:0000313" key="2">
    <source>
        <dbReference type="Proteomes" id="UP000234460"/>
    </source>
</evidence>
<protein>
    <submittedName>
        <fullName evidence="1">Uncharacterized protein</fullName>
    </submittedName>
</protein>
<reference evidence="1 2" key="1">
    <citation type="submission" date="2017-11" db="EMBL/GenBank/DDBJ databases">
        <authorList>
            <person name="Lechat P."/>
        </authorList>
    </citation>
    <scope>NUCLEOTIDE SEQUENCE [LARGE SCALE GENOMIC DNA]</scope>
    <source>
        <strain evidence="1">L495</strain>
    </source>
</reference>
<gene>
    <name evidence="1" type="ORF">LMANV2_720007</name>
</gene>
<evidence type="ECO:0000313" key="1">
    <source>
        <dbReference type="EMBL" id="SOR63535.1"/>
    </source>
</evidence>
<sequence>MIFRNKSEFKLQKKLTQILIRNIPDSTKVSICDIKSNNIITDGFLNVFR</sequence>